<dbReference type="AlphaFoldDB" id="W6S0Y2"/>
<dbReference type="Proteomes" id="UP000019443">
    <property type="component" value="Unassembled WGS sequence"/>
</dbReference>
<sequence length="130" mass="14753">MNVHLKVQSHHRERSAYLYIRQSSMRQVIDNTESAMRQYALRGRAIALGWREEQIIVIDNDQGESGASAVWREGFQRLVSDVGMGHAGIVMGLEVSRLARNNADWQRLLEICALADTLILDEDGVYEHTS</sequence>
<dbReference type="Pfam" id="PF00239">
    <property type="entry name" value="Resolvase"/>
    <property type="match status" value="1"/>
</dbReference>
<dbReference type="InterPro" id="IPR050639">
    <property type="entry name" value="SSR_resolvase"/>
</dbReference>
<dbReference type="InterPro" id="IPR006119">
    <property type="entry name" value="Resolv_N"/>
</dbReference>
<evidence type="ECO:0000313" key="2">
    <source>
        <dbReference type="EMBL" id="CDM60136.1"/>
    </source>
</evidence>
<feature type="domain" description="Resolvase/invertase-type recombinase catalytic" evidence="1">
    <location>
        <begin position="15"/>
        <end position="130"/>
    </location>
</feature>
<dbReference type="GO" id="GO:0000150">
    <property type="term" value="F:DNA strand exchange activity"/>
    <property type="evidence" value="ECO:0007669"/>
    <property type="project" value="InterPro"/>
</dbReference>
<dbReference type="PANTHER" id="PTHR30461:SF23">
    <property type="entry name" value="DNA RECOMBINASE-RELATED"/>
    <property type="match status" value="1"/>
</dbReference>
<dbReference type="PROSITE" id="PS51736">
    <property type="entry name" value="RECOMBINASES_3"/>
    <property type="match status" value="1"/>
</dbReference>
<gene>
    <name evidence="2" type="ORF">LPU83_pLPU83b_0140</name>
</gene>
<keyword evidence="2" id="KW-0614">Plasmid</keyword>
<dbReference type="PANTHER" id="PTHR30461">
    <property type="entry name" value="DNA-INVERTASE FROM LAMBDOID PROPHAGE"/>
    <property type="match status" value="1"/>
</dbReference>
<evidence type="ECO:0000313" key="3">
    <source>
        <dbReference type="Proteomes" id="UP000019443"/>
    </source>
</evidence>
<comment type="caution">
    <text evidence="2">The sequence shown here is derived from an EMBL/GenBank/DDBJ whole genome shotgun (WGS) entry which is preliminary data.</text>
</comment>
<name>W6S0Y2_9HYPH</name>
<keyword evidence="3" id="KW-1185">Reference proteome</keyword>
<dbReference type="InterPro" id="IPR036162">
    <property type="entry name" value="Resolvase-like_N_sf"/>
</dbReference>
<dbReference type="EMBL" id="CBYB010000010">
    <property type="protein sequence ID" value="CDM60136.1"/>
    <property type="molecule type" value="Genomic_DNA"/>
</dbReference>
<geneLocation type="plasmid" evidence="2">
    <name>pLPU83b</name>
</geneLocation>
<proteinExistence type="predicted"/>
<dbReference type="CDD" id="cd00338">
    <property type="entry name" value="Ser_Recombinase"/>
    <property type="match status" value="1"/>
</dbReference>
<dbReference type="Gene3D" id="3.40.50.1390">
    <property type="entry name" value="Resolvase, N-terminal catalytic domain"/>
    <property type="match status" value="1"/>
</dbReference>
<reference evidence="2" key="1">
    <citation type="submission" date="2013-11" db="EMBL/GenBank/DDBJ databases">
        <title>Draft genome sequence of the broad-host-range Rhizobium sp. LPU83 strain, a member of the low-genetic diversity Oregon-like Rhizobium sp. group.</title>
        <authorList>
            <person name="Wibberg D."/>
            <person name="Puehler A."/>
            <person name="Schlueter A."/>
        </authorList>
    </citation>
    <scope>NUCLEOTIDE SEQUENCE [LARGE SCALE GENOMIC DNA]</scope>
    <source>
        <strain evidence="2">LPU83</strain>
        <plasmid evidence="2">pLPU83b</plasmid>
    </source>
</reference>
<protein>
    <submittedName>
        <fullName evidence="2">Transposase</fullName>
    </submittedName>
</protein>
<dbReference type="GO" id="GO:0003677">
    <property type="term" value="F:DNA binding"/>
    <property type="evidence" value="ECO:0007669"/>
    <property type="project" value="InterPro"/>
</dbReference>
<evidence type="ECO:0000259" key="1">
    <source>
        <dbReference type="PROSITE" id="PS51736"/>
    </source>
</evidence>
<dbReference type="SMART" id="SM00857">
    <property type="entry name" value="Resolvase"/>
    <property type="match status" value="1"/>
</dbReference>
<dbReference type="SUPFAM" id="SSF53041">
    <property type="entry name" value="Resolvase-like"/>
    <property type="match status" value="1"/>
</dbReference>
<accession>W6S0Y2</accession>
<organism evidence="2 3">
    <name type="scientific">Rhizobium favelukesii</name>
    <dbReference type="NCBI Taxonomy" id="348824"/>
    <lineage>
        <taxon>Bacteria</taxon>
        <taxon>Pseudomonadati</taxon>
        <taxon>Pseudomonadota</taxon>
        <taxon>Alphaproteobacteria</taxon>
        <taxon>Hyphomicrobiales</taxon>
        <taxon>Rhizobiaceae</taxon>
        <taxon>Rhizobium/Agrobacterium group</taxon>
        <taxon>Rhizobium</taxon>
    </lineage>
</organism>